<dbReference type="AlphaFoldDB" id="A0A9X3MVM4"/>
<sequence>MRRGRVLPAVTWIYVTWSLLPVLLAIRFAFNQGRSRTSSQGFSLRWFWTDPTLSVRNDPTLWAALQHSLVLAGLAMLIATPLGTALAIGLQRWRGRGSGVSNILMLLPLVTPELVFAVGLFLLFTSAFGFIGLGTTAQVIGHVTFSLSWVVLIVRGRLVMIGNDVEEAAADLGAPPWQVLRRVLLPLLAPAIAAALLSTFALSIDDFVVAQYMASGADTTTVPMRIYATARAAPTPALNALATVMLVFSLLALTLAWLLFKRLSRGQEAGVGTFAAGTAQ</sequence>
<dbReference type="GO" id="GO:0005886">
    <property type="term" value="C:plasma membrane"/>
    <property type="evidence" value="ECO:0007669"/>
    <property type="project" value="UniProtKB-SubCell"/>
</dbReference>
<dbReference type="InterPro" id="IPR051789">
    <property type="entry name" value="Bact_Polyamine_Transport"/>
</dbReference>
<evidence type="ECO:0000313" key="10">
    <source>
        <dbReference type="EMBL" id="MDA0162065.1"/>
    </source>
</evidence>
<feature type="transmembrane region" description="Helical" evidence="8">
    <location>
        <begin position="12"/>
        <end position="30"/>
    </location>
</feature>
<comment type="caution">
    <text evidence="10">The sequence shown here is derived from an EMBL/GenBank/DDBJ whole genome shotgun (WGS) entry which is preliminary data.</text>
</comment>
<comment type="similarity">
    <text evidence="2">Belongs to the binding-protein-dependent transport system permease family. CysTW subfamily.</text>
</comment>
<keyword evidence="11" id="KW-1185">Reference proteome</keyword>
<evidence type="ECO:0000259" key="9">
    <source>
        <dbReference type="PROSITE" id="PS50928"/>
    </source>
</evidence>
<proteinExistence type="inferred from homology"/>
<evidence type="ECO:0000313" key="11">
    <source>
        <dbReference type="Proteomes" id="UP001149140"/>
    </source>
</evidence>
<name>A0A9X3MVM4_9ACTN</name>
<organism evidence="10 11">
    <name type="scientific">Solirubrobacter ginsenosidimutans</name>
    <dbReference type="NCBI Taxonomy" id="490573"/>
    <lineage>
        <taxon>Bacteria</taxon>
        <taxon>Bacillati</taxon>
        <taxon>Actinomycetota</taxon>
        <taxon>Thermoleophilia</taxon>
        <taxon>Solirubrobacterales</taxon>
        <taxon>Solirubrobacteraceae</taxon>
        <taxon>Solirubrobacter</taxon>
    </lineage>
</organism>
<evidence type="ECO:0000256" key="7">
    <source>
        <dbReference type="ARBA" id="ARBA00023136"/>
    </source>
</evidence>
<keyword evidence="5 8" id="KW-0812">Transmembrane</keyword>
<comment type="subcellular location">
    <subcellularLocation>
        <location evidence="1 8">Cell membrane</location>
        <topology evidence="1 8">Multi-pass membrane protein</topology>
    </subcellularLocation>
</comment>
<keyword evidence="6 8" id="KW-1133">Transmembrane helix</keyword>
<dbReference type="CDD" id="cd06261">
    <property type="entry name" value="TM_PBP2"/>
    <property type="match status" value="1"/>
</dbReference>
<dbReference type="Proteomes" id="UP001149140">
    <property type="component" value="Unassembled WGS sequence"/>
</dbReference>
<feature type="transmembrane region" description="Helical" evidence="8">
    <location>
        <begin position="102"/>
        <end position="124"/>
    </location>
</feature>
<keyword evidence="3 8" id="KW-0813">Transport</keyword>
<evidence type="ECO:0000256" key="6">
    <source>
        <dbReference type="ARBA" id="ARBA00022989"/>
    </source>
</evidence>
<evidence type="ECO:0000256" key="2">
    <source>
        <dbReference type="ARBA" id="ARBA00007069"/>
    </source>
</evidence>
<dbReference type="RefSeq" id="WP_270041302.1">
    <property type="nucleotide sequence ID" value="NZ_JAPDOD010000016.1"/>
</dbReference>
<dbReference type="PANTHER" id="PTHR43848">
    <property type="entry name" value="PUTRESCINE TRANSPORT SYSTEM PERMEASE PROTEIN POTI"/>
    <property type="match status" value="1"/>
</dbReference>
<dbReference type="Gene3D" id="1.10.3720.10">
    <property type="entry name" value="MetI-like"/>
    <property type="match status" value="1"/>
</dbReference>
<evidence type="ECO:0000256" key="4">
    <source>
        <dbReference type="ARBA" id="ARBA00022475"/>
    </source>
</evidence>
<dbReference type="PANTHER" id="PTHR43848:SF2">
    <property type="entry name" value="PUTRESCINE TRANSPORT SYSTEM PERMEASE PROTEIN POTI"/>
    <property type="match status" value="1"/>
</dbReference>
<keyword evidence="4" id="KW-1003">Cell membrane</keyword>
<dbReference type="Pfam" id="PF00528">
    <property type="entry name" value="BPD_transp_1"/>
    <property type="match status" value="1"/>
</dbReference>
<dbReference type="GO" id="GO:0055085">
    <property type="term" value="P:transmembrane transport"/>
    <property type="evidence" value="ECO:0007669"/>
    <property type="project" value="InterPro"/>
</dbReference>
<dbReference type="SUPFAM" id="SSF161098">
    <property type="entry name" value="MetI-like"/>
    <property type="match status" value="1"/>
</dbReference>
<feature type="transmembrane region" description="Helical" evidence="8">
    <location>
        <begin position="183"/>
        <end position="204"/>
    </location>
</feature>
<protein>
    <submittedName>
        <fullName evidence="10">ABC transporter permease subunit</fullName>
    </submittedName>
</protein>
<dbReference type="EMBL" id="JAPDOD010000016">
    <property type="protein sequence ID" value="MDA0162065.1"/>
    <property type="molecule type" value="Genomic_DNA"/>
</dbReference>
<accession>A0A9X3MVM4</accession>
<keyword evidence="7 8" id="KW-0472">Membrane</keyword>
<dbReference type="InterPro" id="IPR000515">
    <property type="entry name" value="MetI-like"/>
</dbReference>
<feature type="transmembrane region" description="Helical" evidence="8">
    <location>
        <begin position="240"/>
        <end position="260"/>
    </location>
</feature>
<reference evidence="10" key="1">
    <citation type="submission" date="2022-10" db="EMBL/GenBank/DDBJ databases">
        <title>The WGS of Solirubrobacter ginsenosidimutans DSM 21036.</title>
        <authorList>
            <person name="Jiang Z."/>
        </authorList>
    </citation>
    <scope>NUCLEOTIDE SEQUENCE</scope>
    <source>
        <strain evidence="10">DSM 21036</strain>
    </source>
</reference>
<evidence type="ECO:0000256" key="1">
    <source>
        <dbReference type="ARBA" id="ARBA00004651"/>
    </source>
</evidence>
<gene>
    <name evidence="10" type="ORF">OM076_17465</name>
</gene>
<evidence type="ECO:0000256" key="5">
    <source>
        <dbReference type="ARBA" id="ARBA00022692"/>
    </source>
</evidence>
<dbReference type="InterPro" id="IPR035906">
    <property type="entry name" value="MetI-like_sf"/>
</dbReference>
<feature type="transmembrane region" description="Helical" evidence="8">
    <location>
        <begin position="130"/>
        <end position="154"/>
    </location>
</feature>
<feature type="domain" description="ABC transmembrane type-1" evidence="9">
    <location>
        <begin position="65"/>
        <end position="259"/>
    </location>
</feature>
<evidence type="ECO:0000256" key="3">
    <source>
        <dbReference type="ARBA" id="ARBA00022448"/>
    </source>
</evidence>
<evidence type="ECO:0000256" key="8">
    <source>
        <dbReference type="RuleBase" id="RU363032"/>
    </source>
</evidence>
<feature type="transmembrane region" description="Helical" evidence="8">
    <location>
        <begin position="69"/>
        <end position="90"/>
    </location>
</feature>
<dbReference type="PROSITE" id="PS50928">
    <property type="entry name" value="ABC_TM1"/>
    <property type="match status" value="1"/>
</dbReference>